<dbReference type="Pfam" id="PF13041">
    <property type="entry name" value="PPR_2"/>
    <property type="match status" value="2"/>
</dbReference>
<evidence type="ECO:0000259" key="3">
    <source>
        <dbReference type="Pfam" id="PF14432"/>
    </source>
</evidence>
<evidence type="ECO:0000313" key="4">
    <source>
        <dbReference type="EMBL" id="CAA7400132.1"/>
    </source>
</evidence>
<feature type="repeat" description="PPR" evidence="2">
    <location>
        <begin position="62"/>
        <end position="92"/>
    </location>
</feature>
<dbReference type="PANTHER" id="PTHR47926:SF373">
    <property type="entry name" value="TETRATRICOPEPTIDE-LIKE HELICAL DOMAIN SUPERFAMILY, DYW DOMAIN-CONTAINING PROTEIN"/>
    <property type="match status" value="1"/>
</dbReference>
<name>A0A7I8KRP9_SPIIN</name>
<feature type="repeat" description="PPR" evidence="2">
    <location>
        <begin position="219"/>
        <end position="249"/>
    </location>
</feature>
<dbReference type="SUPFAM" id="SSF48452">
    <property type="entry name" value="TPR-like"/>
    <property type="match status" value="1"/>
</dbReference>
<dbReference type="GO" id="GO:0009451">
    <property type="term" value="P:RNA modification"/>
    <property type="evidence" value="ECO:0007669"/>
    <property type="project" value="InterPro"/>
</dbReference>
<dbReference type="Pfam" id="PF01535">
    <property type="entry name" value="PPR"/>
    <property type="match status" value="9"/>
</dbReference>
<dbReference type="InterPro" id="IPR002885">
    <property type="entry name" value="PPR_rpt"/>
</dbReference>
<dbReference type="GO" id="GO:0048731">
    <property type="term" value="P:system development"/>
    <property type="evidence" value="ECO:0007669"/>
    <property type="project" value="UniProtKB-ARBA"/>
</dbReference>
<dbReference type="Pfam" id="PF14432">
    <property type="entry name" value="DYW_deaminase"/>
    <property type="match status" value="1"/>
</dbReference>
<feature type="repeat" description="PPR" evidence="2">
    <location>
        <begin position="95"/>
        <end position="129"/>
    </location>
</feature>
<dbReference type="GO" id="GO:0008270">
    <property type="term" value="F:zinc ion binding"/>
    <property type="evidence" value="ECO:0007669"/>
    <property type="project" value="InterPro"/>
</dbReference>
<feature type="repeat" description="PPR" evidence="2">
    <location>
        <begin position="31"/>
        <end position="61"/>
    </location>
</feature>
<sequence length="727" mass="80036">MRRSLTALIRPQQLHRLNAPATAIDGGAADDLFSANSRISQLARMGRLEQARKMFDEMLDRNSISWNAIVAAYFQSGRPEEARRLFDAMPPPLRNTASWNGMVSGYVKTRQLHEASAFFDAMPERNVVSWTAMLRGHVEHGSVGEAEALFRRMPARNVVSYTVMLGGLLREGRVEEARHLFDEMPHKDVVARTSMVAGYCQAGRLSEARALFDEMPKRNVVSWTTMMVGYAQNGHVDIARKLFEVMPERNEVTWTAMLSGYLHAGRSETALELFHAMLENPPPPVATCNAMILGLGQNGEVAAAEELFQSMAEKDEGSWSGMIKVYERNGLETEALRAFSAMQAAGQRPNFASLVSVLAVCAALATLRHGRQVHAAVLKSHFDGDLFVVSALITMYVRCGDLGNSKKVFSIFPAKDTAMWNAMITGHAQHGLAWEALAVFSDMRCAGVAPDDVTFIGVLSACSYGGKVEEGRSFFRSMAKVYSVEPKTEHYACMVDMLGRAGLIEEAVETIQKMPMEPDAVVWGSLLGACRTHKNLAVAEKAARELRKLEPGGAGHYVLLCNIYAAGARWGEVAELRQAMRARKVSKSPGCSWIEVEGKVHVFTGDGGGGGGGHEEHREIAAVLERLGGRLREAGYLPDGSFVLHDVDEEQKEQSLGHHSEKLAVAYGLMKLPEGMPIRVMKNLRVCGDCHTTMKLTSKITGREIILRDANRFHHFRDGSCSCGDYW</sequence>
<dbReference type="Proteomes" id="UP000663760">
    <property type="component" value="Chromosome 7"/>
</dbReference>
<dbReference type="EMBL" id="LR746270">
    <property type="protein sequence ID" value="CAA7400132.1"/>
    <property type="molecule type" value="Genomic_DNA"/>
</dbReference>
<proteinExistence type="predicted"/>
<dbReference type="PANTHER" id="PTHR47926">
    <property type="entry name" value="PENTATRICOPEPTIDE REPEAT-CONTAINING PROTEIN"/>
    <property type="match status" value="1"/>
</dbReference>
<organism evidence="4 5">
    <name type="scientific">Spirodela intermedia</name>
    <name type="common">Intermediate duckweed</name>
    <dbReference type="NCBI Taxonomy" id="51605"/>
    <lineage>
        <taxon>Eukaryota</taxon>
        <taxon>Viridiplantae</taxon>
        <taxon>Streptophyta</taxon>
        <taxon>Embryophyta</taxon>
        <taxon>Tracheophyta</taxon>
        <taxon>Spermatophyta</taxon>
        <taxon>Magnoliopsida</taxon>
        <taxon>Liliopsida</taxon>
        <taxon>Araceae</taxon>
        <taxon>Lemnoideae</taxon>
        <taxon>Spirodela</taxon>
    </lineage>
</organism>
<dbReference type="InterPro" id="IPR032867">
    <property type="entry name" value="DYW_dom"/>
</dbReference>
<dbReference type="FunFam" id="1.25.40.10:FF:000125">
    <property type="entry name" value="Pentatricopeptide repeat-containing protein"/>
    <property type="match status" value="1"/>
</dbReference>
<evidence type="ECO:0000313" key="5">
    <source>
        <dbReference type="Proteomes" id="UP000663760"/>
    </source>
</evidence>
<feature type="repeat" description="PPR" evidence="2">
    <location>
        <begin position="157"/>
        <end position="191"/>
    </location>
</feature>
<dbReference type="Pfam" id="PF20431">
    <property type="entry name" value="E_motif"/>
    <property type="match status" value="1"/>
</dbReference>
<dbReference type="NCBIfam" id="TIGR00756">
    <property type="entry name" value="PPR"/>
    <property type="match status" value="10"/>
</dbReference>
<evidence type="ECO:0000256" key="2">
    <source>
        <dbReference type="PROSITE-ProRule" id="PRU00708"/>
    </source>
</evidence>
<dbReference type="InterPro" id="IPR011990">
    <property type="entry name" value="TPR-like_helical_dom_sf"/>
</dbReference>
<feature type="repeat" description="PPR" evidence="2">
    <location>
        <begin position="250"/>
        <end position="284"/>
    </location>
</feature>
<dbReference type="FunFam" id="1.25.40.10:FF:000366">
    <property type="entry name" value="Pentatricopeptide (PPR) repeat-containing protein"/>
    <property type="match status" value="1"/>
</dbReference>
<dbReference type="GO" id="GO:0003723">
    <property type="term" value="F:RNA binding"/>
    <property type="evidence" value="ECO:0007669"/>
    <property type="project" value="InterPro"/>
</dbReference>
<dbReference type="InterPro" id="IPR046960">
    <property type="entry name" value="PPR_At4g14850-like_plant"/>
</dbReference>
<keyword evidence="5" id="KW-1185">Reference proteome</keyword>
<reference evidence="4" key="1">
    <citation type="submission" date="2020-02" db="EMBL/GenBank/DDBJ databases">
        <authorList>
            <person name="Scholz U."/>
            <person name="Mascher M."/>
            <person name="Fiebig A."/>
        </authorList>
    </citation>
    <scope>NUCLEOTIDE SEQUENCE</scope>
</reference>
<keyword evidence="1" id="KW-0677">Repeat</keyword>
<dbReference type="PROSITE" id="PS51375">
    <property type="entry name" value="PPR"/>
    <property type="match status" value="8"/>
</dbReference>
<feature type="domain" description="DYW" evidence="3">
    <location>
        <begin position="635"/>
        <end position="727"/>
    </location>
</feature>
<dbReference type="InterPro" id="IPR046848">
    <property type="entry name" value="E_motif"/>
</dbReference>
<accession>A0A7I8KRP9</accession>
<dbReference type="Gene3D" id="1.25.40.10">
    <property type="entry name" value="Tetratricopeptide repeat domain"/>
    <property type="match status" value="6"/>
</dbReference>
<feature type="repeat" description="PPR" evidence="2">
    <location>
        <begin position="315"/>
        <end position="349"/>
    </location>
</feature>
<dbReference type="AlphaFoldDB" id="A0A7I8KRP9"/>
<feature type="repeat" description="PPR" evidence="2">
    <location>
        <begin position="416"/>
        <end position="450"/>
    </location>
</feature>
<dbReference type="FunFam" id="1.25.40.10:FF:000031">
    <property type="entry name" value="Pentatricopeptide repeat-containing protein mitochondrial"/>
    <property type="match status" value="1"/>
</dbReference>
<dbReference type="OrthoDB" id="1028258at2759"/>
<protein>
    <recommendedName>
        <fullName evidence="3">DYW domain-containing protein</fullName>
    </recommendedName>
</protein>
<gene>
    <name evidence="4" type="ORF">SI8410_07010802</name>
</gene>
<evidence type="ECO:0000256" key="1">
    <source>
        <dbReference type="ARBA" id="ARBA00022737"/>
    </source>
</evidence>